<proteinExistence type="predicted"/>
<protein>
    <submittedName>
        <fullName evidence="1">Pteridine reductase</fullName>
    </submittedName>
</protein>
<feature type="non-terminal residue" evidence="1">
    <location>
        <position position="39"/>
    </location>
</feature>
<accession>N6XVB7</accession>
<sequence length="39" mass="3980">MRTSPPEPESTAAPLILVTGAARRVGAAIARRLHAGGAR</sequence>
<dbReference type="SUPFAM" id="SSF51735">
    <property type="entry name" value="NAD(P)-binding Rossmann-fold domains"/>
    <property type="match status" value="1"/>
</dbReference>
<reference evidence="1 2" key="1">
    <citation type="submission" date="2012-09" db="EMBL/GenBank/DDBJ databases">
        <title>Draft Genome Sequences of 6 Strains from Genus Thauera.</title>
        <authorList>
            <person name="Liu B."/>
            <person name="Shapleigh J.P."/>
            <person name="Frostegard A.H."/>
        </authorList>
    </citation>
    <scope>NUCLEOTIDE SEQUENCE [LARGE SCALE GENOMIC DNA]</scope>
    <source>
        <strain evidence="1 2">S2</strain>
    </source>
</reference>
<evidence type="ECO:0000313" key="1">
    <source>
        <dbReference type="EMBL" id="ENO85711.1"/>
    </source>
</evidence>
<dbReference type="Proteomes" id="UP000013042">
    <property type="component" value="Unassembled WGS sequence"/>
</dbReference>
<gene>
    <name evidence="1" type="ORF">C665_09462</name>
</gene>
<comment type="caution">
    <text evidence="1">The sequence shown here is derived from an EMBL/GenBank/DDBJ whole genome shotgun (WGS) entry which is preliminary data.</text>
</comment>
<organism evidence="1 2">
    <name type="scientific">Thauera aminoaromatica S2</name>
    <dbReference type="NCBI Taxonomy" id="1234381"/>
    <lineage>
        <taxon>Bacteria</taxon>
        <taxon>Pseudomonadati</taxon>
        <taxon>Pseudomonadota</taxon>
        <taxon>Betaproteobacteria</taxon>
        <taxon>Rhodocyclales</taxon>
        <taxon>Zoogloeaceae</taxon>
        <taxon>Thauera</taxon>
    </lineage>
</organism>
<name>N6XVB7_THASP</name>
<evidence type="ECO:0000313" key="2">
    <source>
        <dbReference type="Proteomes" id="UP000013042"/>
    </source>
</evidence>
<dbReference type="InterPro" id="IPR036291">
    <property type="entry name" value="NAD(P)-bd_dom_sf"/>
</dbReference>
<dbReference type="EMBL" id="AMXD01000048">
    <property type="protein sequence ID" value="ENO85711.1"/>
    <property type="molecule type" value="Genomic_DNA"/>
</dbReference>
<dbReference type="AlphaFoldDB" id="N6XVB7"/>